<dbReference type="PANTHER" id="PTHR12110">
    <property type="entry name" value="HYDROXYPYRUVATE ISOMERASE"/>
    <property type="match status" value="1"/>
</dbReference>
<sequence length="296" mass="30906">MIHRIAAAPISWGVCEVPGWGHQLPAKRVLAEMAALGVRATEFGPDGFLPDDPERRSAVLAEHGLTAVGGFVPLVLHRPDHDPLPEVRSALARSVAAAAGTLVLAAATGEHGYDDRPALDPEGWDTLLRNLDLAAAAAADAGVTAVLHPHVGTMVQAPLEVGRVLDGSGIGLCLDTGHLLVGGGDPVELARRAPERVAHVHLKDVDAATAGEVRDGRVGYADAVAAGMYLPLGRGAVDVRAVVTALEDHGYRGWYVLEQDTVLRTEPAPGAGPVAEVRASLEHLELIGRERAGRAR</sequence>
<dbReference type="AlphaFoldDB" id="A0A0T6LZR4"/>
<dbReference type="InterPro" id="IPR013022">
    <property type="entry name" value="Xyl_isomerase-like_TIM-brl"/>
</dbReference>
<dbReference type="InterPro" id="IPR050312">
    <property type="entry name" value="IolE/XylAMocC-like"/>
</dbReference>
<name>A0A0T6LZR4_WENVI</name>
<proteinExistence type="predicted"/>
<organism evidence="2 3">
    <name type="scientific">Wenjunlia vitaminophila</name>
    <name type="common">Streptomyces vitaminophilus</name>
    <dbReference type="NCBI Taxonomy" id="76728"/>
    <lineage>
        <taxon>Bacteria</taxon>
        <taxon>Bacillati</taxon>
        <taxon>Actinomycetota</taxon>
        <taxon>Actinomycetes</taxon>
        <taxon>Kitasatosporales</taxon>
        <taxon>Streptomycetaceae</taxon>
        <taxon>Wenjunlia</taxon>
    </lineage>
</organism>
<dbReference type="EMBL" id="LLZU01000001">
    <property type="protein sequence ID" value="KRV51509.1"/>
    <property type="molecule type" value="Genomic_DNA"/>
</dbReference>
<dbReference type="STRING" id="76728.AQ490_00565"/>
<dbReference type="eggNOG" id="COG1082">
    <property type="taxonomic scope" value="Bacteria"/>
</dbReference>
<dbReference type="PANTHER" id="PTHR12110:SF41">
    <property type="entry name" value="INOSOSE DEHYDRATASE"/>
    <property type="match status" value="1"/>
</dbReference>
<accession>A0A0T6LZR4</accession>
<keyword evidence="3" id="KW-1185">Reference proteome</keyword>
<dbReference type="SUPFAM" id="SSF51658">
    <property type="entry name" value="Xylose isomerase-like"/>
    <property type="match status" value="1"/>
</dbReference>
<dbReference type="Gene3D" id="3.20.20.150">
    <property type="entry name" value="Divalent-metal-dependent TIM barrel enzymes"/>
    <property type="match status" value="1"/>
</dbReference>
<dbReference type="Pfam" id="PF01261">
    <property type="entry name" value="AP_endonuc_2"/>
    <property type="match status" value="1"/>
</dbReference>
<protein>
    <submittedName>
        <fullName evidence="2">Inosose dehydratase</fullName>
    </submittedName>
</protein>
<dbReference type="InterPro" id="IPR036237">
    <property type="entry name" value="Xyl_isomerase-like_sf"/>
</dbReference>
<feature type="domain" description="Xylose isomerase-like TIM barrel" evidence="1">
    <location>
        <begin position="31"/>
        <end position="272"/>
    </location>
</feature>
<comment type="caution">
    <text evidence="2">The sequence shown here is derived from an EMBL/GenBank/DDBJ whole genome shotgun (WGS) entry which is preliminary data.</text>
</comment>
<evidence type="ECO:0000313" key="3">
    <source>
        <dbReference type="Proteomes" id="UP000050867"/>
    </source>
</evidence>
<evidence type="ECO:0000259" key="1">
    <source>
        <dbReference type="Pfam" id="PF01261"/>
    </source>
</evidence>
<evidence type="ECO:0000313" key="2">
    <source>
        <dbReference type="EMBL" id="KRV51509.1"/>
    </source>
</evidence>
<dbReference type="Proteomes" id="UP000050867">
    <property type="component" value="Unassembled WGS sequence"/>
</dbReference>
<gene>
    <name evidence="2" type="ORF">AQ490_00565</name>
</gene>
<dbReference type="OrthoDB" id="104997at2"/>
<reference evidence="2 3" key="1">
    <citation type="submission" date="2015-10" db="EMBL/GenBank/DDBJ databases">
        <title>Draft genome sequence of pyrrolomycin-producing Streptomyces vitaminophilus.</title>
        <authorList>
            <person name="Graham D.E."/>
            <person name="Mahan K.M."/>
            <person name="Klingeman D.M."/>
            <person name="Hettich R.L."/>
            <person name="Parry R.J."/>
        </authorList>
    </citation>
    <scope>NUCLEOTIDE SEQUENCE [LARGE SCALE GENOMIC DNA]</scope>
    <source>
        <strain evidence="2 3">ATCC 31673</strain>
    </source>
</reference>